<name>A0AAW2CYD2_9ROSI</name>
<dbReference type="Proteomes" id="UP001459277">
    <property type="component" value="Unassembled WGS sequence"/>
</dbReference>
<accession>A0AAW2CYD2</accession>
<comment type="caution">
    <text evidence="1">The sequence shown here is derived from an EMBL/GenBank/DDBJ whole genome shotgun (WGS) entry which is preliminary data.</text>
</comment>
<protein>
    <submittedName>
        <fullName evidence="1">Uncharacterized protein</fullName>
    </submittedName>
</protein>
<keyword evidence="2" id="KW-1185">Reference proteome</keyword>
<gene>
    <name evidence="1" type="ORF">SO802_015212</name>
</gene>
<reference evidence="1 2" key="1">
    <citation type="submission" date="2024-01" db="EMBL/GenBank/DDBJ databases">
        <title>A telomere-to-telomere, gap-free genome of sweet tea (Lithocarpus litseifolius).</title>
        <authorList>
            <person name="Zhou J."/>
        </authorList>
    </citation>
    <scope>NUCLEOTIDE SEQUENCE [LARGE SCALE GENOMIC DNA]</scope>
    <source>
        <strain evidence="1">Zhou-2022a</strain>
        <tissue evidence="1">Leaf</tissue>
    </source>
</reference>
<sequence>MKAHYIHAGVIEEGNKKQKVDSSTPSTTPVVDLNHAAPVTKPKVDASLTRLVGPPDSGPLTILRSEGLAWERFKEAVIDKDVVIDMSVMKFERSKVHEKVQGIVDLFYIFWRFELYFVFSLSTPGLRTAGKPSSGLCLTTRRGDAAARAGPIGGPSQ</sequence>
<dbReference type="AlphaFoldDB" id="A0AAW2CYD2"/>
<dbReference type="EMBL" id="JAZDWU010000005">
    <property type="protein sequence ID" value="KAL0001431.1"/>
    <property type="molecule type" value="Genomic_DNA"/>
</dbReference>
<organism evidence="1 2">
    <name type="scientific">Lithocarpus litseifolius</name>
    <dbReference type="NCBI Taxonomy" id="425828"/>
    <lineage>
        <taxon>Eukaryota</taxon>
        <taxon>Viridiplantae</taxon>
        <taxon>Streptophyta</taxon>
        <taxon>Embryophyta</taxon>
        <taxon>Tracheophyta</taxon>
        <taxon>Spermatophyta</taxon>
        <taxon>Magnoliopsida</taxon>
        <taxon>eudicotyledons</taxon>
        <taxon>Gunneridae</taxon>
        <taxon>Pentapetalae</taxon>
        <taxon>rosids</taxon>
        <taxon>fabids</taxon>
        <taxon>Fagales</taxon>
        <taxon>Fagaceae</taxon>
        <taxon>Lithocarpus</taxon>
    </lineage>
</organism>
<proteinExistence type="predicted"/>
<evidence type="ECO:0000313" key="2">
    <source>
        <dbReference type="Proteomes" id="UP001459277"/>
    </source>
</evidence>
<evidence type="ECO:0000313" key="1">
    <source>
        <dbReference type="EMBL" id="KAL0001431.1"/>
    </source>
</evidence>